<keyword evidence="2" id="KW-0812">Transmembrane</keyword>
<keyword evidence="4" id="KW-1185">Reference proteome</keyword>
<dbReference type="EMBL" id="JAVLVU010000001">
    <property type="protein sequence ID" value="MDT3404004.1"/>
    <property type="molecule type" value="Genomic_DNA"/>
</dbReference>
<protein>
    <recommendedName>
        <fullName evidence="5">DUF4133 domain-containing protein</fullName>
    </recommendedName>
</protein>
<evidence type="ECO:0008006" key="5">
    <source>
        <dbReference type="Google" id="ProtNLM"/>
    </source>
</evidence>
<evidence type="ECO:0000313" key="4">
    <source>
        <dbReference type="Proteomes" id="UP001258315"/>
    </source>
</evidence>
<keyword evidence="2" id="KW-0472">Membrane</keyword>
<feature type="transmembrane region" description="Helical" evidence="2">
    <location>
        <begin position="40"/>
        <end position="63"/>
    </location>
</feature>
<comment type="caution">
    <text evidence="3">The sequence shown here is derived from an EMBL/GenBank/DDBJ whole genome shotgun (WGS) entry which is preliminary data.</text>
</comment>
<organism evidence="3 4">
    <name type="scientific">Mucilaginibacter terrae</name>
    <dbReference type="NCBI Taxonomy" id="1955052"/>
    <lineage>
        <taxon>Bacteria</taxon>
        <taxon>Pseudomonadati</taxon>
        <taxon>Bacteroidota</taxon>
        <taxon>Sphingobacteriia</taxon>
        <taxon>Sphingobacteriales</taxon>
        <taxon>Sphingobacteriaceae</taxon>
        <taxon>Mucilaginibacter</taxon>
    </lineage>
</organism>
<evidence type="ECO:0000256" key="1">
    <source>
        <dbReference type="SAM" id="MobiDB-lite"/>
    </source>
</evidence>
<reference evidence="4" key="1">
    <citation type="submission" date="2023-07" db="EMBL/GenBank/DDBJ databases">
        <title>Functional and genomic diversity of the sorghum phyllosphere microbiome.</title>
        <authorList>
            <person name="Shade A."/>
        </authorList>
    </citation>
    <scope>NUCLEOTIDE SEQUENCE [LARGE SCALE GENOMIC DNA]</scope>
    <source>
        <strain evidence="4">SORGH_AS_0422</strain>
    </source>
</reference>
<proteinExistence type="predicted"/>
<evidence type="ECO:0000313" key="3">
    <source>
        <dbReference type="EMBL" id="MDT3404004.1"/>
    </source>
</evidence>
<feature type="transmembrane region" description="Helical" evidence="2">
    <location>
        <begin position="12"/>
        <end position="34"/>
    </location>
</feature>
<sequence>MKRAFYDRPYRFIFIPFIAAAFLGLISLAVMQLWNILLPGILHVSAITFWQAMGIFILSKILFGFGRPGRFGGGGAPWMRGRMAERFKNMSPEERSRFKDHFDKRCRGGRGKWSAYDWPEEPHPNPPQEGGL</sequence>
<dbReference type="Proteomes" id="UP001258315">
    <property type="component" value="Unassembled WGS sequence"/>
</dbReference>
<evidence type="ECO:0000256" key="2">
    <source>
        <dbReference type="SAM" id="Phobius"/>
    </source>
</evidence>
<feature type="region of interest" description="Disordered" evidence="1">
    <location>
        <begin position="101"/>
        <end position="132"/>
    </location>
</feature>
<accession>A0ABU3GW53</accession>
<dbReference type="RefSeq" id="WP_311951345.1">
    <property type="nucleotide sequence ID" value="NZ_JAVLVU010000001.1"/>
</dbReference>
<name>A0ABU3GW53_9SPHI</name>
<keyword evidence="2" id="KW-1133">Transmembrane helix</keyword>
<gene>
    <name evidence="3" type="ORF">QE417_003076</name>
</gene>